<dbReference type="InterPro" id="IPR018247">
    <property type="entry name" value="EF_Hand_1_Ca_BS"/>
</dbReference>
<evidence type="ECO:0000313" key="4">
    <source>
        <dbReference type="EMBL" id="RLN30889.1"/>
    </source>
</evidence>
<dbReference type="Pfam" id="PF13405">
    <property type="entry name" value="EF-hand_6"/>
    <property type="match status" value="1"/>
</dbReference>
<dbReference type="PANTHER" id="PTHR45081:SF1">
    <property type="entry name" value="EF HAND FAMILY PROTEIN, PUTATIVE, EXPRESSED-RELATED"/>
    <property type="match status" value="1"/>
</dbReference>
<organism evidence="4 5">
    <name type="scientific">Panicum miliaceum</name>
    <name type="common">Proso millet</name>
    <name type="synonym">Broomcorn millet</name>
    <dbReference type="NCBI Taxonomy" id="4540"/>
    <lineage>
        <taxon>Eukaryota</taxon>
        <taxon>Viridiplantae</taxon>
        <taxon>Streptophyta</taxon>
        <taxon>Embryophyta</taxon>
        <taxon>Tracheophyta</taxon>
        <taxon>Spermatophyta</taxon>
        <taxon>Magnoliopsida</taxon>
        <taxon>Liliopsida</taxon>
        <taxon>Poales</taxon>
        <taxon>Poaceae</taxon>
        <taxon>PACMAD clade</taxon>
        <taxon>Panicoideae</taxon>
        <taxon>Panicodae</taxon>
        <taxon>Paniceae</taxon>
        <taxon>Panicinae</taxon>
        <taxon>Panicum</taxon>
        <taxon>Panicum sect. Panicum</taxon>
    </lineage>
</organism>
<dbReference type="SUPFAM" id="SSF47473">
    <property type="entry name" value="EF-hand"/>
    <property type="match status" value="1"/>
</dbReference>
<protein>
    <submittedName>
        <fullName evidence="4">TPR repeat-containing protein</fullName>
    </submittedName>
</protein>
<comment type="caution">
    <text evidence="4">The sequence shown here is derived from an EMBL/GenBank/DDBJ whole genome shotgun (WGS) entry which is preliminary data.</text>
</comment>
<reference evidence="5" key="1">
    <citation type="journal article" date="2019" name="Nat. Commun.">
        <title>The genome of broomcorn millet.</title>
        <authorList>
            <person name="Zou C."/>
            <person name="Miki D."/>
            <person name="Li D."/>
            <person name="Tang Q."/>
            <person name="Xiao L."/>
            <person name="Rajput S."/>
            <person name="Deng P."/>
            <person name="Jia W."/>
            <person name="Huang R."/>
            <person name="Zhang M."/>
            <person name="Sun Y."/>
            <person name="Hu J."/>
            <person name="Fu X."/>
            <person name="Schnable P.S."/>
            <person name="Li F."/>
            <person name="Zhang H."/>
            <person name="Feng B."/>
            <person name="Zhu X."/>
            <person name="Liu R."/>
            <person name="Schnable J.C."/>
            <person name="Zhu J.-K."/>
            <person name="Zhang H."/>
        </authorList>
    </citation>
    <scope>NUCLEOTIDE SEQUENCE [LARGE SCALE GENOMIC DNA]</scope>
</reference>
<feature type="region of interest" description="Disordered" evidence="2">
    <location>
        <begin position="1"/>
        <end position="53"/>
    </location>
</feature>
<proteinExistence type="predicted"/>
<dbReference type="PROSITE" id="PS50222">
    <property type="entry name" value="EF_HAND_2"/>
    <property type="match status" value="1"/>
</dbReference>
<accession>A0A3L6T2G7</accession>
<keyword evidence="1" id="KW-0106">Calcium</keyword>
<sequence length="180" mass="19345">MRVAHLRAKPPHRPPLRRRPATAALASQHTPPPPPPPSPSNPPRPPLPYSPAREQLGAVRVGGVGWPVVAGGEGEERIFERFDANGDGRLDRDEMAQLVITANPRRGAGDQISAILDEVFRTYAEFILPDGKGLSLQGLLRTYDDGAGDIDRDEGGEEKYFPGDSRAPTGLILGFGEADA</sequence>
<gene>
    <name evidence="4" type="ORF">C2845_PM05G31640</name>
</gene>
<dbReference type="PROSITE" id="PS00018">
    <property type="entry name" value="EF_HAND_1"/>
    <property type="match status" value="1"/>
</dbReference>
<dbReference type="Proteomes" id="UP000275267">
    <property type="component" value="Unassembled WGS sequence"/>
</dbReference>
<dbReference type="PANTHER" id="PTHR45081">
    <property type="entry name" value="EF HAND FAMILY PROTEIN, PUTATIVE, EXPRESSED-RELATED"/>
    <property type="match status" value="1"/>
</dbReference>
<evidence type="ECO:0000256" key="2">
    <source>
        <dbReference type="SAM" id="MobiDB-lite"/>
    </source>
</evidence>
<dbReference type="Gene3D" id="1.10.238.10">
    <property type="entry name" value="EF-hand"/>
    <property type="match status" value="1"/>
</dbReference>
<dbReference type="InterPro" id="IPR011992">
    <property type="entry name" value="EF-hand-dom_pair"/>
</dbReference>
<feature type="domain" description="EF-hand" evidence="3">
    <location>
        <begin position="76"/>
        <end position="105"/>
    </location>
</feature>
<feature type="compositionally biased region" description="Basic residues" evidence="2">
    <location>
        <begin position="1"/>
        <end position="20"/>
    </location>
</feature>
<dbReference type="GO" id="GO:0005886">
    <property type="term" value="C:plasma membrane"/>
    <property type="evidence" value="ECO:0007669"/>
    <property type="project" value="TreeGrafter"/>
</dbReference>
<keyword evidence="5" id="KW-1185">Reference proteome</keyword>
<evidence type="ECO:0000259" key="3">
    <source>
        <dbReference type="PROSITE" id="PS50222"/>
    </source>
</evidence>
<feature type="compositionally biased region" description="Pro residues" evidence="2">
    <location>
        <begin position="30"/>
        <end position="49"/>
    </location>
</feature>
<dbReference type="InterPro" id="IPR002048">
    <property type="entry name" value="EF_hand_dom"/>
</dbReference>
<evidence type="ECO:0000313" key="5">
    <source>
        <dbReference type="Proteomes" id="UP000275267"/>
    </source>
</evidence>
<dbReference type="AlphaFoldDB" id="A0A3L6T2G7"/>
<dbReference type="STRING" id="4540.A0A3L6T2G7"/>
<evidence type="ECO:0000256" key="1">
    <source>
        <dbReference type="ARBA" id="ARBA00022837"/>
    </source>
</evidence>
<dbReference type="EMBL" id="PQIB02000003">
    <property type="protein sequence ID" value="RLN30889.1"/>
    <property type="molecule type" value="Genomic_DNA"/>
</dbReference>
<dbReference type="OrthoDB" id="1699939at2759"/>
<name>A0A3L6T2G7_PANMI</name>
<dbReference type="GO" id="GO:0005509">
    <property type="term" value="F:calcium ion binding"/>
    <property type="evidence" value="ECO:0007669"/>
    <property type="project" value="InterPro"/>
</dbReference>